<feature type="domain" description="Cation efflux protein transmembrane" evidence="10">
    <location>
        <begin position="31"/>
        <end position="217"/>
    </location>
</feature>
<dbReference type="InterPro" id="IPR027470">
    <property type="entry name" value="Cation_efflux_CTD"/>
</dbReference>
<accession>A0A1I6HW43</accession>
<feature type="transmembrane region" description="Helical" evidence="9">
    <location>
        <begin position="163"/>
        <end position="185"/>
    </location>
</feature>
<evidence type="ECO:0000256" key="5">
    <source>
        <dbReference type="ARBA" id="ARBA00022906"/>
    </source>
</evidence>
<keyword evidence="5" id="KW-0862">Zinc</keyword>
<dbReference type="AlphaFoldDB" id="A0A1I6HW43"/>
<dbReference type="SUPFAM" id="SSF161111">
    <property type="entry name" value="Cation efflux protein transmembrane domain-like"/>
    <property type="match status" value="1"/>
</dbReference>
<feature type="transmembrane region" description="Helical" evidence="9">
    <location>
        <begin position="29"/>
        <end position="54"/>
    </location>
</feature>
<reference evidence="13" key="1">
    <citation type="submission" date="2016-10" db="EMBL/GenBank/DDBJ databases">
        <authorList>
            <person name="Varghese N."/>
            <person name="Submissions S."/>
        </authorList>
    </citation>
    <scope>NUCLEOTIDE SEQUENCE [LARGE SCALE GENOMIC DNA]</scope>
    <source>
        <strain evidence="13">CGMCC 1.6294</strain>
    </source>
</reference>
<feature type="transmembrane region" description="Helical" evidence="9">
    <location>
        <begin position="96"/>
        <end position="115"/>
    </location>
</feature>
<comment type="similarity">
    <text evidence="2">Belongs to the cation diffusion facilitator (CDF) transporter (TC 2.A.4) family. SLC30A subfamily.</text>
</comment>
<protein>
    <submittedName>
        <fullName evidence="12">Cobalt-zinc-cadmium efflux system protein</fullName>
    </submittedName>
</protein>
<evidence type="ECO:0000256" key="9">
    <source>
        <dbReference type="SAM" id="Phobius"/>
    </source>
</evidence>
<dbReference type="InterPro" id="IPR058533">
    <property type="entry name" value="Cation_efflux_TM"/>
</dbReference>
<organism evidence="12 13">
    <name type="scientific">Marinobacter gudaonensis</name>
    <dbReference type="NCBI Taxonomy" id="375760"/>
    <lineage>
        <taxon>Bacteria</taxon>
        <taxon>Pseudomonadati</taxon>
        <taxon>Pseudomonadota</taxon>
        <taxon>Gammaproteobacteria</taxon>
        <taxon>Pseudomonadales</taxon>
        <taxon>Marinobacteraceae</taxon>
        <taxon>Marinobacter</taxon>
    </lineage>
</organism>
<dbReference type="InterPro" id="IPR027469">
    <property type="entry name" value="Cation_efflux_TMD_sf"/>
</dbReference>
<evidence type="ECO:0000256" key="1">
    <source>
        <dbReference type="ARBA" id="ARBA00004141"/>
    </source>
</evidence>
<dbReference type="GO" id="GO:0005385">
    <property type="term" value="F:zinc ion transmembrane transporter activity"/>
    <property type="evidence" value="ECO:0007669"/>
    <property type="project" value="TreeGrafter"/>
</dbReference>
<dbReference type="PANTHER" id="PTHR11562:SF17">
    <property type="entry name" value="RE54080P-RELATED"/>
    <property type="match status" value="1"/>
</dbReference>
<feature type="transmembrane region" description="Helical" evidence="9">
    <location>
        <begin position="66"/>
        <end position="84"/>
    </location>
</feature>
<feature type="transmembrane region" description="Helical" evidence="9">
    <location>
        <begin position="191"/>
        <end position="212"/>
    </location>
</feature>
<evidence type="ECO:0000256" key="3">
    <source>
        <dbReference type="ARBA" id="ARBA00022448"/>
    </source>
</evidence>
<keyword evidence="8 9" id="KW-0472">Membrane</keyword>
<keyword evidence="5" id="KW-0864">Zinc transport</keyword>
<proteinExistence type="inferred from homology"/>
<dbReference type="Gene3D" id="1.20.1510.10">
    <property type="entry name" value="Cation efflux protein transmembrane domain"/>
    <property type="match status" value="1"/>
</dbReference>
<dbReference type="Proteomes" id="UP000199290">
    <property type="component" value="Unassembled WGS sequence"/>
</dbReference>
<dbReference type="InterPro" id="IPR002524">
    <property type="entry name" value="Cation_efflux"/>
</dbReference>
<dbReference type="SUPFAM" id="SSF160240">
    <property type="entry name" value="Cation efflux protein cytoplasmic domain-like"/>
    <property type="match status" value="1"/>
</dbReference>
<evidence type="ECO:0000259" key="10">
    <source>
        <dbReference type="Pfam" id="PF01545"/>
    </source>
</evidence>
<evidence type="ECO:0000313" key="13">
    <source>
        <dbReference type="Proteomes" id="UP000199290"/>
    </source>
</evidence>
<evidence type="ECO:0000256" key="8">
    <source>
        <dbReference type="ARBA" id="ARBA00023136"/>
    </source>
</evidence>
<evidence type="ECO:0000256" key="7">
    <source>
        <dbReference type="ARBA" id="ARBA00023065"/>
    </source>
</evidence>
<sequence>MPSLIFHGVTMHDHNHDHRHHFDTHNRSFALAVVLNTLFVVIEAVYGVLSGSLALVADAGHNLSDVMGLIMAWLASWLASKAATYSRTYGLKKTTILAALFNALFLIAAVGGITWEAIQRLSNPADVAGLTVIVVAGIGVVINGATMLLFIKGQKGDINIRGAFLHMAADTAVSVGVVISGIILMSTGITWIDPVVSLVIAAVIFVGTWQLLKDSVKLAVDAVPKGIDPATVQERLENLPGIQSVHHLHIWPLSTTEAALTVHLVKPDPADDDQVLETASAMLRQEFDIDHTTIQWERNGSGCPSGTHC</sequence>
<feature type="transmembrane region" description="Helical" evidence="9">
    <location>
        <begin position="127"/>
        <end position="151"/>
    </location>
</feature>
<dbReference type="InterPro" id="IPR050681">
    <property type="entry name" value="CDF/SLC30A"/>
</dbReference>
<feature type="domain" description="Cation efflux protein cytoplasmic" evidence="11">
    <location>
        <begin position="225"/>
        <end position="297"/>
    </location>
</feature>
<dbReference type="GO" id="GO:0005886">
    <property type="term" value="C:plasma membrane"/>
    <property type="evidence" value="ECO:0007669"/>
    <property type="project" value="TreeGrafter"/>
</dbReference>
<name>A0A1I6HW43_9GAMM</name>
<dbReference type="NCBIfam" id="TIGR01297">
    <property type="entry name" value="CDF"/>
    <property type="match status" value="1"/>
</dbReference>
<keyword evidence="6 9" id="KW-1133">Transmembrane helix</keyword>
<dbReference type="STRING" id="375760.SAMN04488073_3163"/>
<keyword evidence="7" id="KW-0406">Ion transport</keyword>
<gene>
    <name evidence="12" type="ORF">SAMN04488073_3163</name>
</gene>
<dbReference type="Pfam" id="PF16916">
    <property type="entry name" value="ZT_dimer"/>
    <property type="match status" value="1"/>
</dbReference>
<comment type="subcellular location">
    <subcellularLocation>
        <location evidence="1">Membrane</location>
        <topology evidence="1">Multi-pass membrane protein</topology>
    </subcellularLocation>
</comment>
<keyword evidence="13" id="KW-1185">Reference proteome</keyword>
<evidence type="ECO:0000259" key="11">
    <source>
        <dbReference type="Pfam" id="PF16916"/>
    </source>
</evidence>
<evidence type="ECO:0000313" key="12">
    <source>
        <dbReference type="EMBL" id="SFR58618.1"/>
    </source>
</evidence>
<keyword evidence="3" id="KW-0813">Transport</keyword>
<dbReference type="InterPro" id="IPR036837">
    <property type="entry name" value="Cation_efflux_CTD_sf"/>
</dbReference>
<dbReference type="PANTHER" id="PTHR11562">
    <property type="entry name" value="CATION EFFLUX PROTEIN/ ZINC TRANSPORTER"/>
    <property type="match status" value="1"/>
</dbReference>
<evidence type="ECO:0000256" key="2">
    <source>
        <dbReference type="ARBA" id="ARBA00008873"/>
    </source>
</evidence>
<keyword evidence="4 9" id="KW-0812">Transmembrane</keyword>
<evidence type="ECO:0000256" key="4">
    <source>
        <dbReference type="ARBA" id="ARBA00022692"/>
    </source>
</evidence>
<evidence type="ECO:0000256" key="6">
    <source>
        <dbReference type="ARBA" id="ARBA00022989"/>
    </source>
</evidence>
<dbReference type="EMBL" id="FOYV01000003">
    <property type="protein sequence ID" value="SFR58618.1"/>
    <property type="molecule type" value="Genomic_DNA"/>
</dbReference>
<dbReference type="Pfam" id="PF01545">
    <property type="entry name" value="Cation_efflux"/>
    <property type="match status" value="1"/>
</dbReference>